<dbReference type="GO" id="GO:0016301">
    <property type="term" value="F:kinase activity"/>
    <property type="evidence" value="ECO:0007669"/>
    <property type="project" value="UniProtKB-KW"/>
</dbReference>
<sequence>MRPILGCIADDFTGATDLASQLVSAGMRTLQTIGIPQAPLEAGVDAVVVALKSRTIPAREAIEQSIQALDWLREQGCEQFYFKYCSTFDSTPAGNIGPVTEALMEALGTDFTVACPALPANRRSVFNGYLFANGVPLNESGMQDHPLTPMTDANLVRVLNAQTTRNVGLIDYATLRQGDAAVTARIDALKADGIGIAICDAIDNDDLFMLARACRDLPLVTAGSGLALGLPANVAERLDHTQDAARLEPIAGREAVLSGSCSRATLAQIEHARQHMPSVHLDAQALDDDYQGVVDAALEYAEGNLDAGPVLIYASASPEEVRRAQQRLGVQQAGELVERAMAEIAAELVGRLGVRRLLVAGGETSGAVVTALDVQGLRIGESIDPGVPWTTTLGTEEPLALALKSGNFGAPDFMTKAWKLMP</sequence>
<dbReference type="InterPro" id="IPR010737">
    <property type="entry name" value="4-carb_acid_sugar_kinase_N"/>
</dbReference>
<evidence type="ECO:0000256" key="11">
    <source>
        <dbReference type="ARBA" id="ARBA00039461"/>
    </source>
</evidence>
<dbReference type="OrthoDB" id="191465at2"/>
<evidence type="ECO:0000256" key="5">
    <source>
        <dbReference type="ARBA" id="ARBA00022840"/>
    </source>
</evidence>
<evidence type="ECO:0000313" key="15">
    <source>
        <dbReference type="EMBL" id="OLO02682.1"/>
    </source>
</evidence>
<dbReference type="InterPro" id="IPR050007">
    <property type="entry name" value="OtnK"/>
</dbReference>
<evidence type="ECO:0000256" key="1">
    <source>
        <dbReference type="ARBA" id="ARBA00005715"/>
    </source>
</evidence>
<protein>
    <recommendedName>
        <fullName evidence="11">3-oxo-tetronate kinase</fullName>
        <ecNumber evidence="10">2.7.1.217</ecNumber>
    </recommendedName>
    <alternativeName>
        <fullName evidence="12">3-dehydrotetronate 4-kinase</fullName>
    </alternativeName>
</protein>
<dbReference type="Pfam" id="PF17042">
    <property type="entry name" value="NBD_C"/>
    <property type="match status" value="1"/>
</dbReference>
<evidence type="ECO:0000313" key="16">
    <source>
        <dbReference type="Proteomes" id="UP000186878"/>
    </source>
</evidence>
<evidence type="ECO:0000256" key="9">
    <source>
        <dbReference type="ARBA" id="ARBA00037335"/>
    </source>
</evidence>
<dbReference type="InterPro" id="IPR031475">
    <property type="entry name" value="NBD_C"/>
</dbReference>
<accession>A0A1Q8SMQ7</accession>
<feature type="domain" description="Four-carbon acid sugar kinase nucleotide binding" evidence="14">
    <location>
        <begin position="255"/>
        <end position="414"/>
    </location>
</feature>
<evidence type="ECO:0000256" key="4">
    <source>
        <dbReference type="ARBA" id="ARBA00022777"/>
    </source>
</evidence>
<keyword evidence="6" id="KW-0119">Carbohydrate metabolism</keyword>
<dbReference type="Gene3D" id="3.40.50.10840">
    <property type="entry name" value="Putative sugar-binding, N-terminal domain"/>
    <property type="match status" value="1"/>
</dbReference>
<feature type="domain" description="Four-carbon acid sugar kinase N-terminal" evidence="13">
    <location>
        <begin position="5"/>
        <end position="229"/>
    </location>
</feature>
<dbReference type="InterPro" id="IPR037051">
    <property type="entry name" value="4-carb_acid_sugar_kinase_N_sf"/>
</dbReference>
<evidence type="ECO:0000256" key="12">
    <source>
        <dbReference type="ARBA" id="ARBA00041377"/>
    </source>
</evidence>
<dbReference type="Pfam" id="PF07005">
    <property type="entry name" value="SBD_N"/>
    <property type="match status" value="1"/>
</dbReference>
<dbReference type="EMBL" id="MSDO01000038">
    <property type="protein sequence ID" value="OLO02682.1"/>
    <property type="molecule type" value="Genomic_DNA"/>
</dbReference>
<organism evidence="15 16">
    <name type="scientific">Salinicola socius</name>
    <dbReference type="NCBI Taxonomy" id="404433"/>
    <lineage>
        <taxon>Bacteria</taxon>
        <taxon>Pseudomonadati</taxon>
        <taxon>Pseudomonadota</taxon>
        <taxon>Gammaproteobacteria</taxon>
        <taxon>Oceanospirillales</taxon>
        <taxon>Halomonadaceae</taxon>
        <taxon>Salinicola</taxon>
    </lineage>
</organism>
<evidence type="ECO:0000259" key="14">
    <source>
        <dbReference type="Pfam" id="PF17042"/>
    </source>
</evidence>
<evidence type="ECO:0000256" key="3">
    <source>
        <dbReference type="ARBA" id="ARBA00022741"/>
    </source>
</evidence>
<evidence type="ECO:0000256" key="8">
    <source>
        <dbReference type="ARBA" id="ARBA00036346"/>
    </source>
</evidence>
<reference evidence="15 16" key="1">
    <citation type="submission" date="2016-12" db="EMBL/GenBank/DDBJ databases">
        <title>Draft genome sequences of strains Salinicola socius SMB35, Salinicola sp. MH3R3-1 and Chromohalobacter sp. SMB17 from the Verkhnekamsk potash mining region of Russia.</title>
        <authorList>
            <person name="Mavrodi D.V."/>
            <person name="Olsson B.E."/>
            <person name="Korsakova E.S."/>
            <person name="Pyankova A."/>
            <person name="Mavrodi O.V."/>
            <person name="Plotnikova E.G."/>
        </authorList>
    </citation>
    <scope>NUCLEOTIDE SEQUENCE [LARGE SCALE GENOMIC DNA]</scope>
    <source>
        <strain evidence="15 16">SMB35</strain>
    </source>
</reference>
<dbReference type="RefSeq" id="WP_075571608.1">
    <property type="nucleotide sequence ID" value="NZ_MSDO01000038.1"/>
</dbReference>
<dbReference type="Proteomes" id="UP000186878">
    <property type="component" value="Unassembled WGS sequence"/>
</dbReference>
<dbReference type="SUPFAM" id="SSF142764">
    <property type="entry name" value="YgbK-like"/>
    <property type="match status" value="1"/>
</dbReference>
<dbReference type="STRING" id="404433.BTW07_18325"/>
<keyword evidence="4" id="KW-0418">Kinase</keyword>
<keyword evidence="16" id="KW-1185">Reference proteome</keyword>
<dbReference type="EC" id="2.7.1.217" evidence="10"/>
<evidence type="ECO:0000256" key="6">
    <source>
        <dbReference type="ARBA" id="ARBA00023277"/>
    </source>
</evidence>
<comment type="caution">
    <text evidence="15">The sequence shown here is derived from an EMBL/GenBank/DDBJ whole genome shotgun (WGS) entry which is preliminary data.</text>
</comment>
<dbReference type="GO" id="GO:0005524">
    <property type="term" value="F:ATP binding"/>
    <property type="evidence" value="ECO:0007669"/>
    <property type="project" value="UniProtKB-KW"/>
</dbReference>
<proteinExistence type="inferred from homology"/>
<dbReference type="NCBIfam" id="NF043035">
    <property type="entry name" value="OxoTetrKin"/>
    <property type="match status" value="1"/>
</dbReference>
<comment type="catalytic activity">
    <reaction evidence="8">
        <text>3-dehydro-D-erythronate + ATP = 3-dehydro-4-O-phospho-D-erythronate + ADP + H(+)</text>
        <dbReference type="Rhea" id="RHEA:52556"/>
        <dbReference type="ChEBI" id="CHEBI:15378"/>
        <dbReference type="ChEBI" id="CHEBI:30616"/>
        <dbReference type="ChEBI" id="CHEBI:57958"/>
        <dbReference type="ChEBI" id="CHEBI:136593"/>
        <dbReference type="ChEBI" id="CHEBI:456216"/>
        <dbReference type="EC" id="2.7.1.217"/>
    </reaction>
</comment>
<keyword evidence="5" id="KW-0067">ATP-binding</keyword>
<evidence type="ECO:0000256" key="7">
    <source>
        <dbReference type="ARBA" id="ARBA00035898"/>
    </source>
</evidence>
<name>A0A1Q8SMQ7_9GAMM</name>
<dbReference type="InterPro" id="IPR042213">
    <property type="entry name" value="NBD_C_sf"/>
</dbReference>
<comment type="catalytic activity">
    <reaction evidence="7">
        <text>3-dehydro-L-erythronate + ATP = 3-dehydro-4-O-phospho-L-erythronate + ADP + H(+)</text>
        <dbReference type="Rhea" id="RHEA:52552"/>
        <dbReference type="ChEBI" id="CHEBI:15378"/>
        <dbReference type="ChEBI" id="CHEBI:30616"/>
        <dbReference type="ChEBI" id="CHEBI:136592"/>
        <dbReference type="ChEBI" id="CHEBI:136670"/>
        <dbReference type="ChEBI" id="CHEBI:456216"/>
        <dbReference type="EC" id="2.7.1.217"/>
    </reaction>
</comment>
<evidence type="ECO:0000256" key="2">
    <source>
        <dbReference type="ARBA" id="ARBA00022679"/>
    </source>
</evidence>
<dbReference type="Gene3D" id="3.40.980.20">
    <property type="entry name" value="Four-carbon acid sugar kinase, nucleotide binding domain"/>
    <property type="match status" value="1"/>
</dbReference>
<gene>
    <name evidence="15" type="ORF">BTW07_18325</name>
</gene>
<keyword evidence="2" id="KW-0808">Transferase</keyword>
<evidence type="ECO:0000259" key="13">
    <source>
        <dbReference type="Pfam" id="PF07005"/>
    </source>
</evidence>
<dbReference type="AlphaFoldDB" id="A0A1Q8SMQ7"/>
<evidence type="ECO:0000256" key="10">
    <source>
        <dbReference type="ARBA" id="ARBA00039095"/>
    </source>
</evidence>
<comment type="function">
    <text evidence="9">Catalyzes the ATP-dependent phosphorylation of 3-oxo-tetronate to 3-oxo-tetronate 4-phosphate.</text>
</comment>
<keyword evidence="3" id="KW-0547">Nucleotide-binding</keyword>
<comment type="similarity">
    <text evidence="1">Belongs to the four-carbon acid sugar kinase family.</text>
</comment>